<protein>
    <submittedName>
        <fullName evidence="3">Related to Exoribonuclease II</fullName>
    </submittedName>
</protein>
<sequence>MKLTTASSYRALIEGAQATTSRASAMVTRQIHTTSSTSDAQDRDANSPIYRSKRYNENNKQSRVSDTILTASRLGRHADSISKDTSDQYSGWKRTPGPSTRRNVGRPKLSREASKSMIRAIASDNVETLLGSYSASVLTAPLLTDEGDVEEGFQHTKDAKISAKDFIAPRRNLKPGDFVEVRRGTTSAVGIVLPPPEDESAAVHETTATAQSAQPSMKDLFILITTGQVVLYKENDVMMQIPQVIEPSLIRAAAVQSRLFVVSSNSLDTPSNSDGSHDSHSYTSSGEAVPTEGSALQEEPVDEPRFEARASICNKLRILERQKEKELQRILPAFQSLFLVPQQHQLGQKQGGEDKKVDEDFRLRRMDLRTGAITTFEAARMMHELQVRRGTGLSKKGRNEAGEMAPLTASTIYATHSLLMSHPTHFLADALSHRTSQLFMCRSDAERANLQLISKWIAGPPGSQGQAIIDAFCKKASKLREWAENHPHDPTGTPRIISVPNTDLDIAWTSEDRSIIEFLQASLGSRREVQADTHGSIAMEIVKRAGGHFRVLPYPNMGELMDVDKATKLLLVPKEKEGQKLGKSILETVGTDLSAGADLQHALVMRFLTSIGALPPWQNPIRLDASFRSATADENGGEPEREPNAGEGGSEIEAAKSPAKNFNLTLDQEVEAIRHDFGKSHTVYVIDDEGAFELDDGISIERVYGRETEQAWVHIHIADPTAWIQPDDPLGQRAERRFQTLYFPEARWAMLPDEFVRSGVGLRSTFAGGASADGQRVMTFSALVDLSSGLVQDVKIRPALVHNVKTISYNKVNDLLADPNGTQDEEGAELSLLLQLATRLSENRTRSSAFVAYRPSSSLSITPLPLPGVPISPTQLQRPYFFAGFPSINVSIVTNDSGNSHQSKAVPALSQFLVSEMMVLAGRIAASYGKAHNLAFAYRYQLRPESDKEVEEILCMRTNLPFSSGSDGAIASPVNDNGIVGHGLIEYENMLVQGISVSSSGYSASPKDHFSLGIIADSAEESSSFAPPPAFQDAITFSGYARATSPLRRYPDMLTHWQIKHHLVHKSAKFRKDDIKRILPQLERQEVTAKQLMRSAARFWLHSLLQRSLLDPNFHNGKLVGPFTARVMLPKVRVSNATLFGRVRVNVAELGIPADLEWDAAEAPPTAGEVFKVIPVAVITAGIRSGLIVRRV</sequence>
<dbReference type="OrthoDB" id="2285229at2759"/>
<evidence type="ECO:0000256" key="1">
    <source>
        <dbReference type="SAM" id="MobiDB-lite"/>
    </source>
</evidence>
<dbReference type="SMART" id="SM00955">
    <property type="entry name" value="RNB"/>
    <property type="match status" value="1"/>
</dbReference>
<dbReference type="InterPro" id="IPR012340">
    <property type="entry name" value="NA-bd_OB-fold"/>
</dbReference>
<gene>
    <name evidence="3" type="ORF">UTRI_04845</name>
</gene>
<feature type="compositionally biased region" description="Polar residues" evidence="1">
    <location>
        <begin position="265"/>
        <end position="274"/>
    </location>
</feature>
<dbReference type="EMBL" id="OOIN01000022">
    <property type="protein sequence ID" value="SPO28448.1"/>
    <property type="molecule type" value="Genomic_DNA"/>
</dbReference>
<feature type="region of interest" description="Disordered" evidence="1">
    <location>
        <begin position="19"/>
        <end position="111"/>
    </location>
</feature>
<accession>A0A5C3EDC9</accession>
<organism evidence="3 4">
    <name type="scientific">Ustilago trichophora</name>
    <dbReference type="NCBI Taxonomy" id="86804"/>
    <lineage>
        <taxon>Eukaryota</taxon>
        <taxon>Fungi</taxon>
        <taxon>Dikarya</taxon>
        <taxon>Basidiomycota</taxon>
        <taxon>Ustilaginomycotina</taxon>
        <taxon>Ustilaginomycetes</taxon>
        <taxon>Ustilaginales</taxon>
        <taxon>Ustilaginaceae</taxon>
        <taxon>Ustilago</taxon>
    </lineage>
</organism>
<dbReference type="GO" id="GO:0006402">
    <property type="term" value="P:mRNA catabolic process"/>
    <property type="evidence" value="ECO:0007669"/>
    <property type="project" value="TreeGrafter"/>
</dbReference>
<feature type="domain" description="RNB" evidence="2">
    <location>
        <begin position="674"/>
        <end position="1065"/>
    </location>
</feature>
<evidence type="ECO:0000259" key="2">
    <source>
        <dbReference type="SMART" id="SM00955"/>
    </source>
</evidence>
<dbReference type="PANTHER" id="PTHR23355:SF65">
    <property type="entry name" value="EXORIBONUCLEASE CYT-4, PUTATIVE (AFU_ORTHOLOGUE AFUA_7G01550)-RELATED"/>
    <property type="match status" value="1"/>
</dbReference>
<dbReference type="GO" id="GO:0000932">
    <property type="term" value="C:P-body"/>
    <property type="evidence" value="ECO:0007669"/>
    <property type="project" value="TreeGrafter"/>
</dbReference>
<feature type="compositionally biased region" description="Polar residues" evidence="1">
    <location>
        <begin position="30"/>
        <end position="39"/>
    </location>
</feature>
<reference evidence="3 4" key="1">
    <citation type="submission" date="2018-03" db="EMBL/GenBank/DDBJ databases">
        <authorList>
            <person name="Guldener U."/>
        </authorList>
    </citation>
    <scope>NUCLEOTIDE SEQUENCE [LARGE SCALE GENOMIC DNA]</scope>
    <source>
        <strain evidence="3 4">NBRC100155</strain>
    </source>
</reference>
<dbReference type="InterPro" id="IPR050180">
    <property type="entry name" value="RNR_Ribonuclease"/>
</dbReference>
<feature type="compositionally biased region" description="Basic and acidic residues" evidence="1">
    <location>
        <begin position="76"/>
        <end position="86"/>
    </location>
</feature>
<dbReference type="AlphaFoldDB" id="A0A5C3EDC9"/>
<dbReference type="PANTHER" id="PTHR23355">
    <property type="entry name" value="RIBONUCLEASE"/>
    <property type="match status" value="1"/>
</dbReference>
<proteinExistence type="predicted"/>
<evidence type="ECO:0000313" key="4">
    <source>
        <dbReference type="Proteomes" id="UP000324022"/>
    </source>
</evidence>
<dbReference type="Pfam" id="PF00773">
    <property type="entry name" value="RNB"/>
    <property type="match status" value="1"/>
</dbReference>
<dbReference type="InterPro" id="IPR001900">
    <property type="entry name" value="RNase_II/R"/>
</dbReference>
<feature type="region of interest" description="Disordered" evidence="1">
    <location>
        <begin position="631"/>
        <end position="658"/>
    </location>
</feature>
<feature type="compositionally biased region" description="Polar residues" evidence="1">
    <location>
        <begin position="58"/>
        <end position="70"/>
    </location>
</feature>
<dbReference type="Proteomes" id="UP000324022">
    <property type="component" value="Unassembled WGS sequence"/>
</dbReference>
<dbReference type="GO" id="GO:0003723">
    <property type="term" value="F:RNA binding"/>
    <property type="evidence" value="ECO:0007669"/>
    <property type="project" value="InterPro"/>
</dbReference>
<keyword evidence="4" id="KW-1185">Reference proteome</keyword>
<evidence type="ECO:0000313" key="3">
    <source>
        <dbReference type="EMBL" id="SPO28448.1"/>
    </source>
</evidence>
<feature type="region of interest" description="Disordered" evidence="1">
    <location>
        <begin position="265"/>
        <end position="304"/>
    </location>
</feature>
<dbReference type="SUPFAM" id="SSF50249">
    <property type="entry name" value="Nucleic acid-binding proteins"/>
    <property type="match status" value="1"/>
</dbReference>
<name>A0A5C3EDC9_9BASI</name>
<dbReference type="GO" id="GO:0000175">
    <property type="term" value="F:3'-5'-RNA exonuclease activity"/>
    <property type="evidence" value="ECO:0007669"/>
    <property type="project" value="TreeGrafter"/>
</dbReference>